<feature type="region of interest" description="Disordered" evidence="1">
    <location>
        <begin position="372"/>
        <end position="404"/>
    </location>
</feature>
<feature type="region of interest" description="Disordered" evidence="1">
    <location>
        <begin position="298"/>
        <end position="337"/>
    </location>
</feature>
<reference evidence="2 3" key="1">
    <citation type="submission" date="2015-07" db="EMBL/GenBank/DDBJ databases">
        <title>High-quality genome of monoxenous trypanosomatid Leptomonas pyrrhocoris.</title>
        <authorList>
            <person name="Flegontov P."/>
            <person name="Butenko A."/>
            <person name="Firsov S."/>
            <person name="Vlcek C."/>
            <person name="Logacheva M.D."/>
            <person name="Field M."/>
            <person name="Filatov D."/>
            <person name="Flegontova O."/>
            <person name="Gerasimov E."/>
            <person name="Jackson A.P."/>
            <person name="Kelly S."/>
            <person name="Opperdoes F."/>
            <person name="O'Reilly A."/>
            <person name="Votypka J."/>
            <person name="Yurchenko V."/>
            <person name="Lukes J."/>
        </authorList>
    </citation>
    <scope>NUCLEOTIDE SEQUENCE [LARGE SCALE GENOMIC DNA]</scope>
    <source>
        <strain evidence="2">H10</strain>
    </source>
</reference>
<evidence type="ECO:0000256" key="1">
    <source>
        <dbReference type="SAM" id="MobiDB-lite"/>
    </source>
</evidence>
<evidence type="ECO:0000313" key="3">
    <source>
        <dbReference type="Proteomes" id="UP000037923"/>
    </source>
</evidence>
<keyword evidence="3" id="KW-1185">Reference proteome</keyword>
<sequence length="404" mass="44558">MLRRRSNLPYQAAVDAEYDARRRELQAELDARREEIAAMQRDREERRMEAAFRETEAARHRGSPRRSRSANHARPSSSPGHSKDACAPPPPPQPQPLKKTESPTRPKSPPGDEAKLDAPPTRDPHAHGDRTPPPLHHHHHYHNWGWPRGPRCRNGRGPPPSWDSWGHGWRHGSPPPCPCERRTPSPWQHSKCPPPPPPLHGRPFHHHDPHWDVDAGAADRQECPPSWQPDNAPPPQPLAHHSPKTAEGTASACPSCGHPLMSARDIVSMIAAGKLDNSVACPSCGFVGGTLRCPALHHGLPPHGQPSDDGGKGDRNRRGQSCKAAPRSHSAAAGSTSVSLTAPKFGHKVFITDDLYCDRRARYLAEWEECGSVRRVPPSHRSPSAPLPDRTQKWRTTGSGRCTD</sequence>
<feature type="compositionally biased region" description="Basic residues" evidence="1">
    <location>
        <begin position="60"/>
        <end position="71"/>
    </location>
</feature>
<accession>A0A0N0DYV5</accession>
<name>A0A0N0DYV5_LEPPY</name>
<gene>
    <name evidence="2" type="ORF">ABB37_01071</name>
</gene>
<feature type="compositionally biased region" description="Polar residues" evidence="1">
    <location>
        <begin position="394"/>
        <end position="404"/>
    </location>
</feature>
<feature type="compositionally biased region" description="Basic and acidic residues" evidence="1">
    <location>
        <begin position="36"/>
        <end position="59"/>
    </location>
</feature>
<dbReference type="Proteomes" id="UP000037923">
    <property type="component" value="Unassembled WGS sequence"/>
</dbReference>
<feature type="compositionally biased region" description="Basic and acidic residues" evidence="1">
    <location>
        <begin position="209"/>
        <end position="222"/>
    </location>
</feature>
<protein>
    <submittedName>
        <fullName evidence="2">Uncharacterized protein</fullName>
    </submittedName>
</protein>
<dbReference type="RefSeq" id="XP_015662970.1">
    <property type="nucleotide sequence ID" value="XM_015797450.1"/>
</dbReference>
<dbReference type="AlphaFoldDB" id="A0A0N0DYV5"/>
<organism evidence="2 3">
    <name type="scientific">Leptomonas pyrrhocoris</name>
    <name type="common">Firebug parasite</name>
    <dbReference type="NCBI Taxonomy" id="157538"/>
    <lineage>
        <taxon>Eukaryota</taxon>
        <taxon>Discoba</taxon>
        <taxon>Euglenozoa</taxon>
        <taxon>Kinetoplastea</taxon>
        <taxon>Metakinetoplastina</taxon>
        <taxon>Trypanosomatida</taxon>
        <taxon>Trypanosomatidae</taxon>
        <taxon>Leishmaniinae</taxon>
        <taxon>Leptomonas</taxon>
    </lineage>
</organism>
<feature type="region of interest" description="Disordered" evidence="1">
    <location>
        <begin position="36"/>
        <end position="136"/>
    </location>
</feature>
<dbReference type="GeneID" id="26901366"/>
<proteinExistence type="predicted"/>
<dbReference type="VEuPathDB" id="TriTrypDB:LpyrH10_02_0450"/>
<dbReference type="OrthoDB" id="266803at2759"/>
<comment type="caution">
    <text evidence="2">The sequence shown here is derived from an EMBL/GenBank/DDBJ whole genome shotgun (WGS) entry which is preliminary data.</text>
</comment>
<feature type="region of interest" description="Disordered" evidence="1">
    <location>
        <begin position="179"/>
        <end position="252"/>
    </location>
</feature>
<dbReference type="EMBL" id="LGTL01000002">
    <property type="protein sequence ID" value="KPA84531.1"/>
    <property type="molecule type" value="Genomic_DNA"/>
</dbReference>
<evidence type="ECO:0000313" key="2">
    <source>
        <dbReference type="EMBL" id="KPA84531.1"/>
    </source>
</evidence>
<feature type="compositionally biased region" description="Basic and acidic residues" evidence="1">
    <location>
        <begin position="98"/>
        <end position="130"/>
    </location>
</feature>